<dbReference type="GO" id="GO:0020037">
    <property type="term" value="F:heme binding"/>
    <property type="evidence" value="ECO:0007669"/>
    <property type="project" value="InterPro"/>
</dbReference>
<gene>
    <name evidence="7" type="ORF">IP98_00487</name>
</gene>
<evidence type="ECO:0000256" key="1">
    <source>
        <dbReference type="ARBA" id="ARBA00022617"/>
    </source>
</evidence>
<evidence type="ECO:0000256" key="5">
    <source>
        <dbReference type="SAM" id="Phobius"/>
    </source>
</evidence>
<dbReference type="AlphaFoldDB" id="A0A562M3S9"/>
<name>A0A562M3S9_9FLAO</name>
<dbReference type="EMBL" id="VLKQ01000002">
    <property type="protein sequence ID" value="TWI14530.1"/>
    <property type="molecule type" value="Genomic_DNA"/>
</dbReference>
<dbReference type="InterPro" id="IPR009056">
    <property type="entry name" value="Cyt_c-like_dom"/>
</dbReference>
<keyword evidence="8" id="KW-1185">Reference proteome</keyword>
<evidence type="ECO:0000313" key="7">
    <source>
        <dbReference type="EMBL" id="TWI14530.1"/>
    </source>
</evidence>
<feature type="transmembrane region" description="Helical" evidence="5">
    <location>
        <begin position="7"/>
        <end position="27"/>
    </location>
</feature>
<evidence type="ECO:0000256" key="4">
    <source>
        <dbReference type="PROSITE-ProRule" id="PRU00433"/>
    </source>
</evidence>
<feature type="domain" description="Cytochrome c" evidence="6">
    <location>
        <begin position="40"/>
        <end position="117"/>
    </location>
</feature>
<evidence type="ECO:0000256" key="3">
    <source>
        <dbReference type="ARBA" id="ARBA00023004"/>
    </source>
</evidence>
<keyword evidence="5" id="KW-0472">Membrane</keyword>
<dbReference type="PROSITE" id="PS51007">
    <property type="entry name" value="CYTC"/>
    <property type="match status" value="1"/>
</dbReference>
<reference evidence="7 8" key="1">
    <citation type="journal article" date="2015" name="Stand. Genomic Sci.">
        <title>Genomic Encyclopedia of Bacterial and Archaeal Type Strains, Phase III: the genomes of soil and plant-associated and newly described type strains.</title>
        <authorList>
            <person name="Whitman W.B."/>
            <person name="Woyke T."/>
            <person name="Klenk H.P."/>
            <person name="Zhou Y."/>
            <person name="Lilburn T.G."/>
            <person name="Beck B.J."/>
            <person name="De Vos P."/>
            <person name="Vandamme P."/>
            <person name="Eisen J.A."/>
            <person name="Garrity G."/>
            <person name="Hugenholtz P."/>
            <person name="Kyrpides N.C."/>
        </authorList>
    </citation>
    <scope>NUCLEOTIDE SEQUENCE [LARGE SCALE GENOMIC DNA]</scope>
    <source>
        <strain evidence="7 8">CGMCC 1.7270</strain>
    </source>
</reference>
<dbReference type="GO" id="GO:0046872">
    <property type="term" value="F:metal ion binding"/>
    <property type="evidence" value="ECO:0007669"/>
    <property type="project" value="UniProtKB-KW"/>
</dbReference>
<accession>A0A562M3S9</accession>
<dbReference type="InterPro" id="IPR036909">
    <property type="entry name" value="Cyt_c-like_dom_sf"/>
</dbReference>
<comment type="caution">
    <text evidence="7">The sequence shown here is derived from an EMBL/GenBank/DDBJ whole genome shotgun (WGS) entry which is preliminary data.</text>
</comment>
<dbReference type="Pfam" id="PF13442">
    <property type="entry name" value="Cytochrome_CBB3"/>
    <property type="match status" value="1"/>
</dbReference>
<dbReference type="Gene3D" id="1.10.760.10">
    <property type="entry name" value="Cytochrome c-like domain"/>
    <property type="match status" value="1"/>
</dbReference>
<proteinExistence type="predicted"/>
<dbReference type="GO" id="GO:0009055">
    <property type="term" value="F:electron transfer activity"/>
    <property type="evidence" value="ECO:0007669"/>
    <property type="project" value="InterPro"/>
</dbReference>
<dbReference type="SUPFAM" id="SSF46626">
    <property type="entry name" value="Cytochrome c"/>
    <property type="match status" value="1"/>
</dbReference>
<keyword evidence="1 4" id="KW-0349">Heme</keyword>
<protein>
    <submittedName>
        <fullName evidence="7">Nitric oxide reductase subunit C</fullName>
    </submittedName>
</protein>
<organism evidence="7 8">
    <name type="scientific">Flavobacterium cauense R2A-7</name>
    <dbReference type="NCBI Taxonomy" id="1341154"/>
    <lineage>
        <taxon>Bacteria</taxon>
        <taxon>Pseudomonadati</taxon>
        <taxon>Bacteroidota</taxon>
        <taxon>Flavobacteriia</taxon>
        <taxon>Flavobacteriales</taxon>
        <taxon>Flavobacteriaceae</taxon>
        <taxon>Flavobacterium</taxon>
    </lineage>
</organism>
<keyword evidence="3 4" id="KW-0408">Iron</keyword>
<sequence length="143" mass="16339">MQKRTKIYMGCMLALVSVFGLYNFTIYTGEDSRYETPLSEKALHGQTLWQQNNCFSCHQLYGLGGYLGPDLTNVFSDENKGPDYIKAFLNSGIKTMPKFHFSEAEQEAIVTFLKEVDASGYYPNYNATIKPDGWVDIEYKNEK</sequence>
<evidence type="ECO:0000259" key="6">
    <source>
        <dbReference type="PROSITE" id="PS51007"/>
    </source>
</evidence>
<dbReference type="RefSeq" id="WP_199758429.1">
    <property type="nucleotide sequence ID" value="NZ_AVBI01000016.1"/>
</dbReference>
<keyword evidence="5" id="KW-1133">Transmembrane helix</keyword>
<dbReference type="Proteomes" id="UP000319848">
    <property type="component" value="Unassembled WGS sequence"/>
</dbReference>
<evidence type="ECO:0000313" key="8">
    <source>
        <dbReference type="Proteomes" id="UP000319848"/>
    </source>
</evidence>
<keyword evidence="2 4" id="KW-0479">Metal-binding</keyword>
<evidence type="ECO:0000256" key="2">
    <source>
        <dbReference type="ARBA" id="ARBA00022723"/>
    </source>
</evidence>
<keyword evidence="5" id="KW-0812">Transmembrane</keyword>